<dbReference type="GO" id="GO:0006260">
    <property type="term" value="P:DNA replication"/>
    <property type="evidence" value="ECO:0007669"/>
    <property type="project" value="InterPro"/>
</dbReference>
<dbReference type="Pfam" id="PF02811">
    <property type="entry name" value="PHP"/>
    <property type="match status" value="1"/>
</dbReference>
<proteinExistence type="predicted"/>
<organism evidence="2">
    <name type="scientific">uncultured bacterium</name>
    <name type="common">gcode 4</name>
    <dbReference type="NCBI Taxonomy" id="1234023"/>
    <lineage>
        <taxon>Bacteria</taxon>
        <taxon>environmental samples</taxon>
    </lineage>
</organism>
<dbReference type="InterPro" id="IPR016195">
    <property type="entry name" value="Pol/histidinol_Pase-like"/>
</dbReference>
<name>K1XHY0_9BACT</name>
<comment type="caution">
    <text evidence="2">The sequence shown here is derived from an EMBL/GenBank/DDBJ whole genome shotgun (WGS) entry which is preliminary data.</text>
</comment>
<accession>K1XHY0</accession>
<dbReference type="PANTHER" id="PTHR32294">
    <property type="entry name" value="DNA POLYMERASE III SUBUNIT ALPHA"/>
    <property type="match status" value="1"/>
</dbReference>
<evidence type="ECO:0000259" key="1">
    <source>
        <dbReference type="SMART" id="SM00481"/>
    </source>
</evidence>
<reference evidence="2" key="1">
    <citation type="journal article" date="2012" name="Science">
        <title>Fermentation, hydrogen, and sulfur metabolism in multiple uncultivated bacterial phyla.</title>
        <authorList>
            <person name="Wrighton K.C."/>
            <person name="Thomas B.C."/>
            <person name="Sharon I."/>
            <person name="Miller C.S."/>
            <person name="Castelle C.J."/>
            <person name="VerBerkmoes N.C."/>
            <person name="Wilkins M.J."/>
            <person name="Hettich R.L."/>
            <person name="Lipton M.S."/>
            <person name="Williams K.H."/>
            <person name="Long P.E."/>
            <person name="Banfield J.F."/>
        </authorList>
    </citation>
    <scope>NUCLEOTIDE SEQUENCE [LARGE SCALE GENOMIC DNA]</scope>
</reference>
<gene>
    <name evidence="2" type="primary">dnaE</name>
    <name evidence="2" type="ORF">ACD_80C00146G0016</name>
</gene>
<dbReference type="GO" id="GO:0008408">
    <property type="term" value="F:3'-5' exonuclease activity"/>
    <property type="evidence" value="ECO:0007669"/>
    <property type="project" value="InterPro"/>
</dbReference>
<dbReference type="SUPFAM" id="SSF89550">
    <property type="entry name" value="PHP domain-like"/>
    <property type="match status" value="1"/>
</dbReference>
<dbReference type="GO" id="GO:0003887">
    <property type="term" value="F:DNA-directed DNA polymerase activity"/>
    <property type="evidence" value="ECO:0007669"/>
    <property type="project" value="UniProtKB-EC"/>
</dbReference>
<dbReference type="InterPro" id="IPR004805">
    <property type="entry name" value="DnaE2/DnaE/PolC"/>
</dbReference>
<dbReference type="InterPro" id="IPR003141">
    <property type="entry name" value="Pol/His_phosphatase_N"/>
</dbReference>
<dbReference type="EC" id="2.7.7.7" evidence="2"/>
<dbReference type="EMBL" id="AMFJ01036153">
    <property type="protein sequence ID" value="EKD24861.1"/>
    <property type="molecule type" value="Genomic_DNA"/>
</dbReference>
<dbReference type="SMART" id="SM00481">
    <property type="entry name" value="POLIIIAc"/>
    <property type="match status" value="1"/>
</dbReference>
<keyword evidence="2" id="KW-0548">Nucleotidyltransferase</keyword>
<dbReference type="InterPro" id="IPR004013">
    <property type="entry name" value="PHP_dom"/>
</dbReference>
<sequence length="313" mass="36005">MSFTHLHGHSTFSFLEAIGKPAYIIKKAKELWMDAITITDYNGMYGMVKFYQLAKDAGIKPIIGVELGFVMDINSQFSEQQIGNIVIIAKSKEWYQSLMELTSFANKEGIKGKPKLDLQALKTFWREIICLFGWANSWIGKMISLDEKESKMIEIIHMLQDTLGKENVYLEIIAQDYNETNESKKVNEILLAIAEKEQIECVVNNNYFYPAKEDKQAREVALAIKDGLKIYDENRRKPKGQFHIMTEAEIREILENNGLDKNIINQLIQTNNKIADQVTTAIDLNQTLFPNYETPEDVKELYEQYKAGLVVKE</sequence>
<protein>
    <submittedName>
        <fullName evidence="2">DNA polymerase III DnaE</fullName>
        <ecNumber evidence="2">2.7.7.7</ecNumber>
    </submittedName>
</protein>
<evidence type="ECO:0000313" key="2">
    <source>
        <dbReference type="EMBL" id="EKD24861.1"/>
    </source>
</evidence>
<dbReference type="AlphaFoldDB" id="K1XHY0"/>
<feature type="domain" description="Polymerase/histidinol phosphatase N-terminal" evidence="1">
    <location>
        <begin position="4"/>
        <end position="71"/>
    </location>
</feature>
<keyword evidence="2" id="KW-0808">Transferase</keyword>
<dbReference type="Gene3D" id="3.20.20.140">
    <property type="entry name" value="Metal-dependent hydrolases"/>
    <property type="match status" value="1"/>
</dbReference>